<accession>A0AAE4NR33</accession>
<sequence length="325" mass="38108">MTNKLVTIILPVYNGEKYLKRAIDSVLNQTIGYDKLTLLVINDGGTDSSSQIISNYQKKYPELIHFIDRENKGVAKTRNEAIILTETEYVTFLDQDDYLDTDFIEVLYSAAQQDKPDVISGGFRRPDLKNKIIQQIQPGPTEYGKYIIMAAWSKLHRTNFLKENNIEFFDNQFGEDHVFTVREIVRSTKWTVVDYTGYNWFYNEKSGSNTKQKGLSLNDNFSEVLKKDFDNIEYKSNDRFNYFILRTTIGYLLFSGRNASKNRFMEVYHELFELLDKEEKFSFKNKYLPFGPKGETKIGRLSIMVFMFLHKCHRVNWLAKLYCKG</sequence>
<dbReference type="AlphaFoldDB" id="A0AAE4NR33"/>
<dbReference type="PANTHER" id="PTHR22916:SF51">
    <property type="entry name" value="GLYCOSYLTRANSFERASE EPSH-RELATED"/>
    <property type="match status" value="1"/>
</dbReference>
<dbReference type="RefSeq" id="WP_017864032.1">
    <property type="nucleotide sequence ID" value="NZ_CP059049.1"/>
</dbReference>
<evidence type="ECO:0000313" key="4">
    <source>
        <dbReference type="EMBL" id="MDV2632846.1"/>
    </source>
</evidence>
<proteinExistence type="predicted"/>
<dbReference type="InterPro" id="IPR001173">
    <property type="entry name" value="Glyco_trans_2-like"/>
</dbReference>
<evidence type="ECO:0000256" key="1">
    <source>
        <dbReference type="ARBA" id="ARBA00022676"/>
    </source>
</evidence>
<dbReference type="PANTHER" id="PTHR22916">
    <property type="entry name" value="GLYCOSYLTRANSFERASE"/>
    <property type="match status" value="1"/>
</dbReference>
<organism evidence="4 5">
    <name type="scientific">Lactococcus lactis</name>
    <dbReference type="NCBI Taxonomy" id="1358"/>
    <lineage>
        <taxon>Bacteria</taxon>
        <taxon>Bacillati</taxon>
        <taxon>Bacillota</taxon>
        <taxon>Bacilli</taxon>
        <taxon>Lactobacillales</taxon>
        <taxon>Streptococcaceae</taxon>
        <taxon>Lactococcus</taxon>
    </lineage>
</organism>
<dbReference type="InterPro" id="IPR029044">
    <property type="entry name" value="Nucleotide-diphossugar_trans"/>
</dbReference>
<feature type="domain" description="Glycosyltransferase 2-like" evidence="3">
    <location>
        <begin position="7"/>
        <end position="139"/>
    </location>
</feature>
<dbReference type="EC" id="2.4.-.-" evidence="4"/>
<dbReference type="Proteomes" id="UP001186047">
    <property type="component" value="Unassembled WGS sequence"/>
</dbReference>
<reference evidence="4" key="1">
    <citation type="submission" date="2023-10" db="EMBL/GenBank/DDBJ databases">
        <title>Production of high quality cheese from raw caw milk (raw cheese).</title>
        <authorList>
            <person name="Samouris G."/>
        </authorList>
    </citation>
    <scope>NUCLEOTIDE SEQUENCE</scope>
    <source>
        <strain evidence="4">M17-3</strain>
    </source>
</reference>
<dbReference type="CDD" id="cd00761">
    <property type="entry name" value="Glyco_tranf_GTA_type"/>
    <property type="match status" value="1"/>
</dbReference>
<protein>
    <submittedName>
        <fullName evidence="4">Glycosyltransferase family 2 protein</fullName>
        <ecNumber evidence="4">2.4.-.-</ecNumber>
    </submittedName>
</protein>
<evidence type="ECO:0000259" key="3">
    <source>
        <dbReference type="Pfam" id="PF00535"/>
    </source>
</evidence>
<dbReference type="EMBL" id="JAWHVL010000019">
    <property type="protein sequence ID" value="MDV2632846.1"/>
    <property type="molecule type" value="Genomic_DNA"/>
</dbReference>
<dbReference type="GO" id="GO:0016757">
    <property type="term" value="F:glycosyltransferase activity"/>
    <property type="evidence" value="ECO:0007669"/>
    <property type="project" value="UniProtKB-KW"/>
</dbReference>
<dbReference type="Pfam" id="PF00535">
    <property type="entry name" value="Glycos_transf_2"/>
    <property type="match status" value="1"/>
</dbReference>
<comment type="caution">
    <text evidence="4">The sequence shown here is derived from an EMBL/GenBank/DDBJ whole genome shotgun (WGS) entry which is preliminary data.</text>
</comment>
<evidence type="ECO:0000313" key="5">
    <source>
        <dbReference type="Proteomes" id="UP001186047"/>
    </source>
</evidence>
<dbReference type="Gene3D" id="3.90.550.10">
    <property type="entry name" value="Spore Coat Polysaccharide Biosynthesis Protein SpsA, Chain A"/>
    <property type="match status" value="1"/>
</dbReference>
<evidence type="ECO:0000256" key="2">
    <source>
        <dbReference type="ARBA" id="ARBA00022679"/>
    </source>
</evidence>
<gene>
    <name evidence="4" type="ORF">RZO31_08140</name>
</gene>
<name>A0AAE4NR33_9LACT</name>
<keyword evidence="1 4" id="KW-0328">Glycosyltransferase</keyword>
<dbReference type="SUPFAM" id="SSF53448">
    <property type="entry name" value="Nucleotide-diphospho-sugar transferases"/>
    <property type="match status" value="1"/>
</dbReference>
<keyword evidence="2 4" id="KW-0808">Transferase</keyword>